<protein>
    <submittedName>
        <fullName evidence="1">Uncharacterized protein</fullName>
    </submittedName>
</protein>
<organism evidence="1 2">
    <name type="scientific">Rhizopus oryzae</name>
    <name type="common">Mucormycosis agent</name>
    <name type="synonym">Rhizopus arrhizus var. delemar</name>
    <dbReference type="NCBI Taxonomy" id="64495"/>
    <lineage>
        <taxon>Eukaryota</taxon>
        <taxon>Fungi</taxon>
        <taxon>Fungi incertae sedis</taxon>
        <taxon>Mucoromycota</taxon>
        <taxon>Mucoromycotina</taxon>
        <taxon>Mucoromycetes</taxon>
        <taxon>Mucorales</taxon>
        <taxon>Mucorineae</taxon>
        <taxon>Rhizopodaceae</taxon>
        <taxon>Rhizopus</taxon>
    </lineage>
</organism>
<evidence type="ECO:0000313" key="2">
    <source>
        <dbReference type="Proteomes" id="UP000717996"/>
    </source>
</evidence>
<comment type="caution">
    <text evidence="1">The sequence shown here is derived from an EMBL/GenBank/DDBJ whole genome shotgun (WGS) entry which is preliminary data.</text>
</comment>
<dbReference type="AlphaFoldDB" id="A0A9P6XR52"/>
<gene>
    <name evidence="1" type="ORF">G6F51_013875</name>
</gene>
<dbReference type="Proteomes" id="UP000717996">
    <property type="component" value="Unassembled WGS sequence"/>
</dbReference>
<proteinExistence type="predicted"/>
<reference evidence="1" key="1">
    <citation type="journal article" date="2020" name="Microb. Genom.">
        <title>Genetic diversity of clinical and environmental Mucorales isolates obtained from an investigation of mucormycosis cases among solid organ transplant recipients.</title>
        <authorList>
            <person name="Nguyen M.H."/>
            <person name="Kaul D."/>
            <person name="Muto C."/>
            <person name="Cheng S.J."/>
            <person name="Richter R.A."/>
            <person name="Bruno V.M."/>
            <person name="Liu G."/>
            <person name="Beyhan S."/>
            <person name="Sundermann A.J."/>
            <person name="Mounaud S."/>
            <person name="Pasculle A.W."/>
            <person name="Nierman W.C."/>
            <person name="Driscoll E."/>
            <person name="Cumbie R."/>
            <person name="Clancy C.J."/>
            <person name="Dupont C.L."/>
        </authorList>
    </citation>
    <scope>NUCLEOTIDE SEQUENCE</scope>
    <source>
        <strain evidence="1">GL16</strain>
    </source>
</reference>
<name>A0A9P6XR52_RHIOR</name>
<dbReference type="EMBL" id="JAANIT010006773">
    <property type="protein sequence ID" value="KAG1530327.1"/>
    <property type="molecule type" value="Genomic_DNA"/>
</dbReference>
<accession>A0A9P6XR52</accession>
<sequence>MRDEEEIRLKWGESVGDSSGVSESRGFKVDVRAVYDRFSARKNLKGVNTANVEMARADASIGKITSDRTKLFIGNKCVIDRLVFEGINKEDAVVPCLQITGI</sequence>
<evidence type="ECO:0000313" key="1">
    <source>
        <dbReference type="EMBL" id="KAG1530327.1"/>
    </source>
</evidence>